<accession>A0A0D8ZL61</accession>
<reference evidence="2 3" key="1">
    <citation type="submission" date="2015-02" db="EMBL/GenBank/DDBJ databases">
        <title>Draft genome of a novel marine cyanobacterium (Chroococcales) isolated from South Atlantic Ocean.</title>
        <authorList>
            <person name="Rigonato J."/>
            <person name="Alvarenga D.O."/>
            <person name="Branco L.H."/>
            <person name="Varani A.M."/>
            <person name="Brandini F.P."/>
            <person name="Fiore M.F."/>
        </authorList>
    </citation>
    <scope>NUCLEOTIDE SEQUENCE [LARGE SCALE GENOMIC DNA]</scope>
    <source>
        <strain evidence="2 3">CENA595</strain>
    </source>
</reference>
<keyword evidence="2" id="KW-0808">Transferase</keyword>
<proteinExistence type="predicted"/>
<evidence type="ECO:0000313" key="2">
    <source>
        <dbReference type="EMBL" id="KJH69568.1"/>
    </source>
</evidence>
<dbReference type="InterPro" id="IPR000182">
    <property type="entry name" value="GNAT_dom"/>
</dbReference>
<organism evidence="2 3">
    <name type="scientific">Aliterella atlantica CENA595</name>
    <dbReference type="NCBI Taxonomy" id="1618023"/>
    <lineage>
        <taxon>Bacteria</taxon>
        <taxon>Bacillati</taxon>
        <taxon>Cyanobacteriota</taxon>
        <taxon>Cyanophyceae</taxon>
        <taxon>Chroococcidiopsidales</taxon>
        <taxon>Aliterellaceae</taxon>
        <taxon>Aliterella</taxon>
    </lineage>
</organism>
<gene>
    <name evidence="2" type="ORF">UH38_23145</name>
</gene>
<dbReference type="STRING" id="1618023.UH38_23145"/>
<feature type="domain" description="N-acetyltransferase" evidence="1">
    <location>
        <begin position="10"/>
        <end position="190"/>
    </location>
</feature>
<sequence>MKIFLESARLILRQFTLADVDNLLALDSDRTVMRFINGGIPSDREAIQKQLLKWLAYYEKYQNFGLWASTEKSSQDFIGWFHFYPAIENAFAVELNLATDDEIALGYRLCQSFWGKGYATEASQALVAKGFNEWDVQKVSAWALTANQASIRVMEKAGLHLEKEFAFTASQLPYISAEERQAVKYALSREDYIYSKS</sequence>
<dbReference type="PANTHER" id="PTHR43792:SF1">
    <property type="entry name" value="N-ACETYLTRANSFERASE DOMAIN-CONTAINING PROTEIN"/>
    <property type="match status" value="1"/>
</dbReference>
<dbReference type="Proteomes" id="UP000032452">
    <property type="component" value="Unassembled WGS sequence"/>
</dbReference>
<evidence type="ECO:0000313" key="3">
    <source>
        <dbReference type="Proteomes" id="UP000032452"/>
    </source>
</evidence>
<evidence type="ECO:0000259" key="1">
    <source>
        <dbReference type="PROSITE" id="PS51186"/>
    </source>
</evidence>
<dbReference type="InterPro" id="IPR051531">
    <property type="entry name" value="N-acetyltransferase"/>
</dbReference>
<name>A0A0D8ZL61_9CYAN</name>
<dbReference type="PANTHER" id="PTHR43792">
    <property type="entry name" value="GNAT FAMILY, PUTATIVE (AFU_ORTHOLOGUE AFUA_3G00765)-RELATED-RELATED"/>
    <property type="match status" value="1"/>
</dbReference>
<dbReference type="GO" id="GO:0016747">
    <property type="term" value="F:acyltransferase activity, transferring groups other than amino-acyl groups"/>
    <property type="evidence" value="ECO:0007669"/>
    <property type="project" value="InterPro"/>
</dbReference>
<dbReference type="AlphaFoldDB" id="A0A0D8ZL61"/>
<comment type="caution">
    <text evidence="2">The sequence shown here is derived from an EMBL/GenBank/DDBJ whole genome shotgun (WGS) entry which is preliminary data.</text>
</comment>
<dbReference type="RefSeq" id="WP_045057073.1">
    <property type="nucleotide sequence ID" value="NZ_CAWMDP010000043.1"/>
</dbReference>
<dbReference type="PROSITE" id="PS51186">
    <property type="entry name" value="GNAT"/>
    <property type="match status" value="1"/>
</dbReference>
<keyword evidence="3" id="KW-1185">Reference proteome</keyword>
<protein>
    <submittedName>
        <fullName evidence="2">Acetyltransferase</fullName>
    </submittedName>
</protein>
<dbReference type="Gene3D" id="3.40.630.30">
    <property type="match status" value="1"/>
</dbReference>
<dbReference type="OrthoDB" id="9785602at2"/>
<dbReference type="InterPro" id="IPR016181">
    <property type="entry name" value="Acyl_CoA_acyltransferase"/>
</dbReference>
<dbReference type="SUPFAM" id="SSF55729">
    <property type="entry name" value="Acyl-CoA N-acyltransferases (Nat)"/>
    <property type="match status" value="1"/>
</dbReference>
<dbReference type="EMBL" id="JYON01000039">
    <property type="protein sequence ID" value="KJH69568.1"/>
    <property type="molecule type" value="Genomic_DNA"/>
</dbReference>
<dbReference type="Pfam" id="PF13302">
    <property type="entry name" value="Acetyltransf_3"/>
    <property type="match status" value="1"/>
</dbReference>